<evidence type="ECO:0000256" key="2">
    <source>
        <dbReference type="ARBA" id="ARBA00023125"/>
    </source>
</evidence>
<dbReference type="Pfam" id="PF00440">
    <property type="entry name" value="TetR_N"/>
    <property type="match status" value="1"/>
</dbReference>
<dbReference type="InterPro" id="IPR050109">
    <property type="entry name" value="HTH-type_TetR-like_transc_reg"/>
</dbReference>
<dbReference type="PANTHER" id="PTHR30055:SF234">
    <property type="entry name" value="HTH-TYPE TRANSCRIPTIONAL REGULATOR BETI"/>
    <property type="match status" value="1"/>
</dbReference>
<evidence type="ECO:0000259" key="4">
    <source>
        <dbReference type="Pfam" id="PF00440"/>
    </source>
</evidence>
<proteinExistence type="predicted"/>
<organism evidence="5 6">
    <name type="scientific">Pseudonocardia ailaonensis</name>
    <dbReference type="NCBI Taxonomy" id="367279"/>
    <lineage>
        <taxon>Bacteria</taxon>
        <taxon>Bacillati</taxon>
        <taxon>Actinomycetota</taxon>
        <taxon>Actinomycetes</taxon>
        <taxon>Pseudonocardiales</taxon>
        <taxon>Pseudonocardiaceae</taxon>
        <taxon>Pseudonocardia</taxon>
    </lineage>
</organism>
<dbReference type="EMBL" id="BAAAQK010000028">
    <property type="protein sequence ID" value="GAA1876169.1"/>
    <property type="molecule type" value="Genomic_DNA"/>
</dbReference>
<keyword evidence="3" id="KW-0804">Transcription</keyword>
<protein>
    <recommendedName>
        <fullName evidence="4">HTH tetR-type domain-containing protein</fullName>
    </recommendedName>
</protein>
<evidence type="ECO:0000256" key="3">
    <source>
        <dbReference type="ARBA" id="ARBA00023163"/>
    </source>
</evidence>
<reference evidence="5 6" key="1">
    <citation type="journal article" date="2019" name="Int. J. Syst. Evol. Microbiol.">
        <title>The Global Catalogue of Microorganisms (GCM) 10K type strain sequencing project: providing services to taxonomists for standard genome sequencing and annotation.</title>
        <authorList>
            <consortium name="The Broad Institute Genomics Platform"/>
            <consortium name="The Broad Institute Genome Sequencing Center for Infectious Disease"/>
            <person name="Wu L."/>
            <person name="Ma J."/>
        </authorList>
    </citation>
    <scope>NUCLEOTIDE SEQUENCE [LARGE SCALE GENOMIC DNA]</scope>
    <source>
        <strain evidence="5 6">JCM 16009</strain>
    </source>
</reference>
<dbReference type="Gene3D" id="1.10.357.10">
    <property type="entry name" value="Tetracycline Repressor, domain 2"/>
    <property type="match status" value="1"/>
</dbReference>
<sequence>MCSIYSASNAWRVQQVTGEVKRAYRSPLRAESARRTRASVREAATALFVAQGYVRTTVKEIAAAAGVALRTVHTAYPGGKIEIFHEALDVATAGDEAAIAVIDRPEVRESLADPDRLIADLARHGTALLGRAGPLLAACVGSAGADPEMAELNELGARTMAADMRRVAEALDGHGLLAVPVDEAADVLFALCSPMLHDLLVGRRSWTAERYETWLARALRLLLTPR</sequence>
<keyword evidence="6" id="KW-1185">Reference proteome</keyword>
<dbReference type="SUPFAM" id="SSF46689">
    <property type="entry name" value="Homeodomain-like"/>
    <property type="match status" value="1"/>
</dbReference>
<dbReference type="InterPro" id="IPR001647">
    <property type="entry name" value="HTH_TetR"/>
</dbReference>
<dbReference type="Proteomes" id="UP001500449">
    <property type="component" value="Unassembled WGS sequence"/>
</dbReference>
<keyword evidence="2" id="KW-0238">DNA-binding</keyword>
<comment type="caution">
    <text evidence="5">The sequence shown here is derived from an EMBL/GenBank/DDBJ whole genome shotgun (WGS) entry which is preliminary data.</text>
</comment>
<evidence type="ECO:0000313" key="6">
    <source>
        <dbReference type="Proteomes" id="UP001500449"/>
    </source>
</evidence>
<gene>
    <name evidence="5" type="ORF">GCM10009836_66900</name>
</gene>
<evidence type="ECO:0000313" key="5">
    <source>
        <dbReference type="EMBL" id="GAA1876169.1"/>
    </source>
</evidence>
<keyword evidence="1" id="KW-0805">Transcription regulation</keyword>
<dbReference type="PANTHER" id="PTHR30055">
    <property type="entry name" value="HTH-TYPE TRANSCRIPTIONAL REGULATOR RUTR"/>
    <property type="match status" value="1"/>
</dbReference>
<name>A0ABN2NMY2_9PSEU</name>
<feature type="domain" description="HTH tetR-type" evidence="4">
    <location>
        <begin position="42"/>
        <end position="86"/>
    </location>
</feature>
<dbReference type="InterPro" id="IPR009057">
    <property type="entry name" value="Homeodomain-like_sf"/>
</dbReference>
<evidence type="ECO:0000256" key="1">
    <source>
        <dbReference type="ARBA" id="ARBA00023015"/>
    </source>
</evidence>
<accession>A0ABN2NMY2</accession>